<organism evidence="1">
    <name type="scientific">Cyanobacterium aponinum AL20115</name>
    <dbReference type="NCBI Taxonomy" id="3090662"/>
    <lineage>
        <taxon>Bacteria</taxon>
        <taxon>Bacillati</taxon>
        <taxon>Cyanobacteriota</taxon>
        <taxon>Cyanophyceae</taxon>
        <taxon>Oscillatoriophycideae</taxon>
        <taxon>Chroococcales</taxon>
        <taxon>Geminocystaceae</taxon>
        <taxon>Cyanobacterium</taxon>
    </lineage>
</organism>
<dbReference type="RefSeq" id="WP_320001074.1">
    <property type="nucleotide sequence ID" value="NZ_CP138348.1"/>
</dbReference>
<gene>
    <name evidence="1" type="ORF">SAY89_12050</name>
</gene>
<name>A0AAF0ZCM3_9CHRO</name>
<dbReference type="AlphaFoldDB" id="A0AAF0ZCM3"/>
<protein>
    <submittedName>
        <fullName evidence="1">Uncharacterized protein</fullName>
    </submittedName>
</protein>
<reference evidence="1" key="1">
    <citation type="submission" date="2023-11" db="EMBL/GenBank/DDBJ databases">
        <title>Genome sequence of Cyanobacterium aponinum BCRC AL20115.</title>
        <authorList>
            <person name="Chang H.-Y."/>
            <person name="Lin K.-M."/>
            <person name="Hsueh H.-T."/>
            <person name="Chu H.-A."/>
            <person name="Kuo C.-H."/>
        </authorList>
    </citation>
    <scope>NUCLEOTIDE SEQUENCE</scope>
    <source>
        <strain evidence="1">AL20115</strain>
    </source>
</reference>
<evidence type="ECO:0000313" key="1">
    <source>
        <dbReference type="EMBL" id="WPF87537.1"/>
    </source>
</evidence>
<accession>A0AAF0ZCM3</accession>
<proteinExistence type="predicted"/>
<sequence length="60" mass="7447">MYAQFLSKSCEYQRLSAKNAQIWGNIRYNLNVKLRNIWTRIYEIEDRLKDRKIKSIQYFQ</sequence>
<dbReference type="EMBL" id="CP138348">
    <property type="protein sequence ID" value="WPF87537.1"/>
    <property type="molecule type" value="Genomic_DNA"/>
</dbReference>